<feature type="binding site" evidence="4">
    <location>
        <position position="112"/>
    </location>
    <ligand>
        <name>pyridoxal 5'-phosphate</name>
        <dbReference type="ChEBI" id="CHEBI:597326"/>
    </ligand>
</feature>
<comment type="caution">
    <text evidence="7">The sequence shown here is derived from an EMBL/GenBank/DDBJ whole genome shotgun (WGS) entry which is preliminary data.</text>
</comment>
<evidence type="ECO:0000256" key="1">
    <source>
        <dbReference type="ARBA" id="ARBA00022642"/>
    </source>
</evidence>
<dbReference type="PIRSF" id="PIRSF038800">
    <property type="entry name" value="KYNU"/>
    <property type="match status" value="1"/>
</dbReference>
<comment type="caution">
    <text evidence="4">Lacks conserved residue(s) required for the propagation of feature annotation.</text>
</comment>
<name>A0A495XYI2_9MICO</name>
<dbReference type="NCBIfam" id="TIGR01814">
    <property type="entry name" value="kynureninase"/>
    <property type="match status" value="1"/>
</dbReference>
<dbReference type="InterPro" id="IPR015421">
    <property type="entry name" value="PyrdxlP-dep_Trfase_major"/>
</dbReference>
<dbReference type="Pfam" id="PF22580">
    <property type="entry name" value="KYNU_C"/>
    <property type="match status" value="1"/>
</dbReference>
<dbReference type="GO" id="GO:0030429">
    <property type="term" value="F:kynureninase activity"/>
    <property type="evidence" value="ECO:0007669"/>
    <property type="project" value="UniProtKB-UniRule"/>
</dbReference>
<dbReference type="AlphaFoldDB" id="A0A495XYI2"/>
<sequence>MTAAPTSLAALAALDDLLADAERLDAASPLAHVRDRFELPEGLVYLDGNSLGALPKAVPDAVADVVRRQWGSQLIASWNDEDWWGAQVRVGDQVGLLVGAAAGQTVVTDSTSVNLFKTVVGAARLRPGRRVVLIDPDSFPTDLYVTDAAARLADLDVRRVHPRDAVAAIAEVGDDLALASYSQVDYRTGEQWDLVSITEAAHAVGALACWDLCHSAGAMEVGLDEGGADLAVGCGYKYLNGGPGAPAFLYVAERHLADFDQPLSGWHGHARPFEMGGTFEPAPGITRGRVGTPPLVSLLALEAALTAFEGLTPAAVREQSLSVTALFISALDAAGVLGDDLTLATPREPERRGSQVSLRHPQAFAVVQALIARGVVGDFRESDIVRLGFAPLYVTHVDAVTAARHLVEVLDGREFERDEFTRRGAVT</sequence>
<dbReference type="GO" id="GO:0043420">
    <property type="term" value="P:anthranilate metabolic process"/>
    <property type="evidence" value="ECO:0007669"/>
    <property type="project" value="TreeGrafter"/>
</dbReference>
<dbReference type="SUPFAM" id="SSF53383">
    <property type="entry name" value="PLP-dependent transferases"/>
    <property type="match status" value="1"/>
</dbReference>
<comment type="cofactor">
    <cofactor evidence="4 6">
        <name>pyridoxal 5'-phosphate</name>
        <dbReference type="ChEBI" id="CHEBI:597326"/>
    </cofactor>
</comment>
<protein>
    <recommendedName>
        <fullName evidence="4 5">Kynureninase</fullName>
        <ecNumber evidence="4 5">3.7.1.3</ecNumber>
    </recommendedName>
    <alternativeName>
        <fullName evidence="4">L-kynurenine hydrolase</fullName>
    </alternativeName>
</protein>
<dbReference type="GO" id="GO:0005737">
    <property type="term" value="C:cytoplasm"/>
    <property type="evidence" value="ECO:0007669"/>
    <property type="project" value="UniProtKB-UniRule"/>
</dbReference>
<dbReference type="GO" id="GO:0097053">
    <property type="term" value="P:L-kynurenine catabolic process"/>
    <property type="evidence" value="ECO:0007669"/>
    <property type="project" value="UniProtKB-UniRule"/>
</dbReference>
<organism evidence="7 8">
    <name type="scientific">Terracoccus luteus</name>
    <dbReference type="NCBI Taxonomy" id="53356"/>
    <lineage>
        <taxon>Bacteria</taxon>
        <taxon>Bacillati</taxon>
        <taxon>Actinomycetota</taxon>
        <taxon>Actinomycetes</taxon>
        <taxon>Micrococcales</taxon>
        <taxon>Intrasporangiaceae</taxon>
        <taxon>Terracoccus</taxon>
    </lineage>
</organism>
<evidence type="ECO:0000256" key="4">
    <source>
        <dbReference type="HAMAP-Rule" id="MF_01970"/>
    </source>
</evidence>
<dbReference type="PANTHER" id="PTHR14084:SF0">
    <property type="entry name" value="KYNURENINASE"/>
    <property type="match status" value="1"/>
</dbReference>
<feature type="binding site" evidence="4">
    <location>
        <position position="111"/>
    </location>
    <ligand>
        <name>pyridoxal 5'-phosphate</name>
        <dbReference type="ChEBI" id="CHEBI:597326"/>
    </ligand>
</feature>
<feature type="binding site" evidence="4">
    <location>
        <position position="211"/>
    </location>
    <ligand>
        <name>pyridoxal 5'-phosphate</name>
        <dbReference type="ChEBI" id="CHEBI:597326"/>
    </ligand>
</feature>
<feature type="binding site" evidence="4">
    <location>
        <position position="214"/>
    </location>
    <ligand>
        <name>pyridoxal 5'-phosphate</name>
        <dbReference type="ChEBI" id="CHEBI:597326"/>
    </ligand>
</feature>
<feature type="modified residue" description="N6-(pyridoxal phosphate)lysine" evidence="4">
    <location>
        <position position="237"/>
    </location>
</feature>
<evidence type="ECO:0000256" key="2">
    <source>
        <dbReference type="ARBA" id="ARBA00022801"/>
    </source>
</evidence>
<feature type="binding site" evidence="4">
    <location>
        <begin position="139"/>
        <end position="142"/>
    </location>
    <ligand>
        <name>pyridoxal 5'-phosphate</name>
        <dbReference type="ChEBI" id="CHEBI:597326"/>
    </ligand>
</feature>
<dbReference type="HAMAP" id="MF_01970">
    <property type="entry name" value="Kynureninase"/>
    <property type="match status" value="1"/>
</dbReference>
<feature type="binding site" evidence="4">
    <location>
        <position position="266"/>
    </location>
    <ligand>
        <name>pyridoxal 5'-phosphate</name>
        <dbReference type="ChEBI" id="CHEBI:597326"/>
    </ligand>
</feature>
<dbReference type="InterPro" id="IPR010111">
    <property type="entry name" value="Kynureninase"/>
</dbReference>
<dbReference type="OrthoDB" id="9812626at2"/>
<comment type="catalytic activity">
    <reaction evidence="4 6">
        <text>L-kynurenine + H2O = anthranilate + L-alanine + H(+)</text>
        <dbReference type="Rhea" id="RHEA:16813"/>
        <dbReference type="ChEBI" id="CHEBI:15377"/>
        <dbReference type="ChEBI" id="CHEBI:15378"/>
        <dbReference type="ChEBI" id="CHEBI:16567"/>
        <dbReference type="ChEBI" id="CHEBI:57959"/>
        <dbReference type="ChEBI" id="CHEBI:57972"/>
        <dbReference type="EC" id="3.7.1.3"/>
    </reaction>
</comment>
<keyword evidence="1 4" id="KW-0662">Pyridine nucleotide biosynthesis</keyword>
<evidence type="ECO:0000256" key="6">
    <source>
        <dbReference type="PIRNR" id="PIRNR038800"/>
    </source>
</evidence>
<feature type="binding site" evidence="4">
    <location>
        <position position="236"/>
    </location>
    <ligand>
        <name>pyridoxal 5'-phosphate</name>
        <dbReference type="ChEBI" id="CHEBI:597326"/>
    </ligand>
</feature>
<dbReference type="GO" id="GO:0030170">
    <property type="term" value="F:pyridoxal phosphate binding"/>
    <property type="evidence" value="ECO:0007669"/>
    <property type="project" value="UniProtKB-UniRule"/>
</dbReference>
<keyword evidence="8" id="KW-1185">Reference proteome</keyword>
<dbReference type="GO" id="GO:0019441">
    <property type="term" value="P:L-tryptophan catabolic process to kynurenine"/>
    <property type="evidence" value="ECO:0007669"/>
    <property type="project" value="TreeGrafter"/>
</dbReference>
<dbReference type="InterPro" id="IPR015422">
    <property type="entry name" value="PyrdxlP-dep_Trfase_small"/>
</dbReference>
<comment type="pathway">
    <text evidence="4 6">Cofactor biosynthesis; NAD(+) biosynthesis; quinolinate from L-kynurenine: step 2/3.</text>
</comment>
<keyword evidence="3 4" id="KW-0663">Pyridoxal phosphate</keyword>
<comment type="function">
    <text evidence="4 6">Catalyzes the cleavage of L-kynurenine (L-Kyn) and L-3-hydroxykynurenine (L-3OHKyn) into anthranilic acid (AA) and 3-hydroxyanthranilic acid (3-OHAA), respectively.</text>
</comment>
<dbReference type="EMBL" id="RBXT01000001">
    <property type="protein sequence ID" value="RKT77924.1"/>
    <property type="molecule type" value="Genomic_DNA"/>
</dbReference>
<dbReference type="Gene3D" id="3.90.1150.10">
    <property type="entry name" value="Aspartate Aminotransferase, domain 1"/>
    <property type="match status" value="1"/>
</dbReference>
<dbReference type="GO" id="GO:0019805">
    <property type="term" value="P:quinolinate biosynthetic process"/>
    <property type="evidence" value="ECO:0007669"/>
    <property type="project" value="UniProtKB-UniRule"/>
</dbReference>
<evidence type="ECO:0000256" key="5">
    <source>
        <dbReference type="NCBIfam" id="TIGR01814"/>
    </source>
</evidence>
<proteinExistence type="inferred from homology"/>
<evidence type="ECO:0000256" key="3">
    <source>
        <dbReference type="ARBA" id="ARBA00022898"/>
    </source>
</evidence>
<reference evidence="7 8" key="1">
    <citation type="submission" date="2018-10" db="EMBL/GenBank/DDBJ databases">
        <title>Sequencing the genomes of 1000 actinobacteria strains.</title>
        <authorList>
            <person name="Klenk H.-P."/>
        </authorList>
    </citation>
    <scope>NUCLEOTIDE SEQUENCE [LARGE SCALE GENOMIC DNA]</scope>
    <source>
        <strain evidence="7 8">DSM 44267</strain>
    </source>
</reference>
<comment type="similarity">
    <text evidence="4 6">Belongs to the kynureninase family.</text>
</comment>
<dbReference type="UniPathway" id="UPA00253">
    <property type="reaction ID" value="UER00329"/>
</dbReference>
<dbReference type="EC" id="3.7.1.3" evidence="4 5"/>
<accession>A0A495XYI2</accession>
<dbReference type="InterPro" id="IPR015424">
    <property type="entry name" value="PyrdxlP-dep_Trfase"/>
</dbReference>
<dbReference type="UniPathway" id="UPA00334">
    <property type="reaction ID" value="UER00455"/>
</dbReference>
<comment type="pathway">
    <text evidence="4 6">Amino-acid degradation; L-kynurenine degradation; L-alanine and anthranilate from L-kynurenine: step 1/1.</text>
</comment>
<feature type="binding site" evidence="4">
    <location>
        <position position="292"/>
    </location>
    <ligand>
        <name>pyridoxal 5'-phosphate</name>
        <dbReference type="ChEBI" id="CHEBI:597326"/>
    </ligand>
</feature>
<dbReference type="RefSeq" id="WP_121032092.1">
    <property type="nucleotide sequence ID" value="NZ_RBXT01000001.1"/>
</dbReference>
<gene>
    <name evidence="4" type="primary">kynU</name>
    <name evidence="7" type="ORF">DFJ68_1357</name>
</gene>
<dbReference type="Proteomes" id="UP000278440">
    <property type="component" value="Unassembled WGS sequence"/>
</dbReference>
<comment type="subunit">
    <text evidence="4 6">Homodimer.</text>
</comment>
<dbReference type="Gene3D" id="3.40.640.10">
    <property type="entry name" value="Type I PLP-dependent aspartate aminotransferase-like (Major domain)"/>
    <property type="match status" value="1"/>
</dbReference>
<comment type="catalytic activity">
    <reaction evidence="6">
        <text>3-hydroxy-L-kynurenine + H2O = 3-hydroxyanthranilate + L-alanine + H(+)</text>
        <dbReference type="Rhea" id="RHEA:25143"/>
        <dbReference type="ChEBI" id="CHEBI:15377"/>
        <dbReference type="ChEBI" id="CHEBI:15378"/>
        <dbReference type="ChEBI" id="CHEBI:36559"/>
        <dbReference type="ChEBI" id="CHEBI:57972"/>
        <dbReference type="ChEBI" id="CHEBI:58125"/>
        <dbReference type="EC" id="3.7.1.3"/>
    </reaction>
</comment>
<dbReference type="GO" id="GO:0009435">
    <property type="term" value="P:NAD+ biosynthetic process"/>
    <property type="evidence" value="ECO:0007669"/>
    <property type="project" value="UniProtKB-UniRule"/>
</dbReference>
<dbReference type="PANTHER" id="PTHR14084">
    <property type="entry name" value="KYNURENINASE"/>
    <property type="match status" value="1"/>
</dbReference>
<evidence type="ECO:0000313" key="8">
    <source>
        <dbReference type="Proteomes" id="UP000278440"/>
    </source>
</evidence>
<keyword evidence="2 4" id="KW-0378">Hydrolase</keyword>
<evidence type="ECO:0000313" key="7">
    <source>
        <dbReference type="EMBL" id="RKT77924.1"/>
    </source>
</evidence>